<name>A0A192GZX1_9LACO</name>
<protein>
    <recommendedName>
        <fullName evidence="1">Bacterial archaeo-eukaryotic release factor family 6 domain-containing protein</fullName>
    </recommendedName>
</protein>
<evidence type="ECO:0000259" key="1">
    <source>
        <dbReference type="Pfam" id="PF18848"/>
    </source>
</evidence>
<dbReference type="EMBL" id="CP014873">
    <property type="protein sequence ID" value="ANK61578.1"/>
    <property type="molecule type" value="Genomic_DNA"/>
</dbReference>
<sequence>MATLQRDLAQLMQAQGEQGPYVSIFMAVSPYESGIDGDKGRFRGLIQQAKANFKTRYPEKNWTTYQAEFETVLQTRALGNNGAKSVAIIAGSEQILVYPLNITVANVVHVGDNLYLLPVIENDQFNLDYDLLKLSRTEMDLWRVQDGLAQKVDLPNEAPKTSEQALGTELTSGKMRWTSSGGNGGVHGQDLKTRTQENDHQKYFQIVDNFIYKNYSKAQQHRLVLMATTENQSIFRKISKNNYLLKDTTVTKLPAKLDQGVINQLVLGINQKLSQDVMTILATQVDQARSAKKYLDDLSDIISRTTEGGVATLFVAKDATVPGIMDLKQNLDLRSPAAKANNLLNDLSVATLALGGQVYVLPADELPADTPAIAVLRGVNQA</sequence>
<keyword evidence="3" id="KW-1185">Reference proteome</keyword>
<dbReference type="InterPro" id="IPR040628">
    <property type="entry name" value="BaeRF_family6"/>
</dbReference>
<evidence type="ECO:0000313" key="3">
    <source>
        <dbReference type="Proteomes" id="UP000078582"/>
    </source>
</evidence>
<reference evidence="2 3" key="1">
    <citation type="submission" date="2016-03" db="EMBL/GenBank/DDBJ databases">
        <title>Pediococcus and Lactobacillus from brewery environment - whole genome sequencing and assembly.</title>
        <authorList>
            <person name="Behr J."/>
            <person name="Geissler A.J."/>
            <person name="Vogel R.F."/>
        </authorList>
    </citation>
    <scope>NUCLEOTIDE SEQUENCE [LARGE SCALE GENOMIC DNA]</scope>
    <source>
        <strain evidence="2 3">TMW 1.1989</strain>
    </source>
</reference>
<organism evidence="2 3">
    <name type="scientific">Loigolactobacillus backii</name>
    <dbReference type="NCBI Taxonomy" id="375175"/>
    <lineage>
        <taxon>Bacteria</taxon>
        <taxon>Bacillati</taxon>
        <taxon>Bacillota</taxon>
        <taxon>Bacilli</taxon>
        <taxon>Lactobacillales</taxon>
        <taxon>Lactobacillaceae</taxon>
        <taxon>Loigolactobacillus</taxon>
    </lineage>
</organism>
<proteinExistence type="predicted"/>
<dbReference type="AlphaFoldDB" id="A0A192GZX1"/>
<dbReference type="OrthoDB" id="4393931at2"/>
<dbReference type="Pfam" id="PF18848">
    <property type="entry name" value="baeRF_family6"/>
    <property type="match status" value="1"/>
</dbReference>
<evidence type="ECO:0000313" key="2">
    <source>
        <dbReference type="EMBL" id="ANK61578.1"/>
    </source>
</evidence>
<feature type="domain" description="Bacterial archaeo-eukaryotic release factor family 6" evidence="1">
    <location>
        <begin position="128"/>
        <end position="266"/>
    </location>
</feature>
<accession>A0A192GZX1</accession>
<gene>
    <name evidence="2" type="ORF">AYR53_01655</name>
</gene>
<dbReference type="GeneID" id="42980942"/>
<dbReference type="STRING" id="375175.AYR53_01655"/>
<dbReference type="RefSeq" id="WP_068279687.1">
    <property type="nucleotide sequence ID" value="NZ_CP014873.1"/>
</dbReference>
<dbReference type="Proteomes" id="UP000078582">
    <property type="component" value="Chromosome"/>
</dbReference>